<evidence type="ECO:0000256" key="4">
    <source>
        <dbReference type="ARBA" id="ARBA00022927"/>
    </source>
</evidence>
<dbReference type="InterPro" id="IPR016024">
    <property type="entry name" value="ARM-type_fold"/>
</dbReference>
<reference evidence="8" key="1">
    <citation type="submission" date="2023-06" db="EMBL/GenBank/DDBJ databases">
        <title>Genomic analysis of the entomopathogenic nematode Steinernema hermaphroditum.</title>
        <authorList>
            <person name="Schwarz E.M."/>
            <person name="Heppert J.K."/>
            <person name="Baniya A."/>
            <person name="Schwartz H.T."/>
            <person name="Tan C.-H."/>
            <person name="Antoshechkin I."/>
            <person name="Sternberg P.W."/>
            <person name="Goodrich-Blair H."/>
            <person name="Dillman A.R."/>
        </authorList>
    </citation>
    <scope>NUCLEOTIDE SEQUENCE</scope>
    <source>
        <strain evidence="8">PS9179</strain>
        <tissue evidence="8">Whole animal</tissue>
    </source>
</reference>
<comment type="similarity">
    <text evidence="1 5">Belongs to the importin alpha family.</text>
</comment>
<protein>
    <recommendedName>
        <fullName evidence="5">Importin subunit alpha</fullName>
    </recommendedName>
</protein>
<dbReference type="InterPro" id="IPR002652">
    <property type="entry name" value="Importin-a_IBB"/>
</dbReference>
<dbReference type="Proteomes" id="UP001175271">
    <property type="component" value="Unassembled WGS sequence"/>
</dbReference>
<dbReference type="PANTHER" id="PTHR23316">
    <property type="entry name" value="IMPORTIN ALPHA"/>
    <property type="match status" value="1"/>
</dbReference>
<dbReference type="PIRSF" id="PIRSF005673">
    <property type="entry name" value="Importin_alpha"/>
    <property type="match status" value="1"/>
</dbReference>
<accession>A0AA39HSX7</accession>
<dbReference type="GO" id="GO:0006606">
    <property type="term" value="P:protein import into nucleus"/>
    <property type="evidence" value="ECO:0007669"/>
    <property type="project" value="InterPro"/>
</dbReference>
<dbReference type="InterPro" id="IPR036975">
    <property type="entry name" value="Importin-a_IBB_sf"/>
</dbReference>
<evidence type="ECO:0000256" key="3">
    <source>
        <dbReference type="ARBA" id="ARBA00022737"/>
    </source>
</evidence>
<dbReference type="PROSITE" id="PS51214">
    <property type="entry name" value="IBB"/>
    <property type="match status" value="1"/>
</dbReference>
<name>A0AA39HSX7_9BILA</name>
<feature type="compositionally biased region" description="Basic and acidic residues" evidence="6">
    <location>
        <begin position="34"/>
        <end position="49"/>
    </location>
</feature>
<proteinExistence type="inferred from homology"/>
<comment type="caution">
    <text evidence="8">The sequence shown here is derived from an EMBL/GenBank/DDBJ whole genome shotgun (WGS) entry which is preliminary data.</text>
</comment>
<dbReference type="InterPro" id="IPR000225">
    <property type="entry name" value="Armadillo"/>
</dbReference>
<feature type="domain" description="IBB" evidence="7">
    <location>
        <begin position="1"/>
        <end position="62"/>
    </location>
</feature>
<keyword evidence="9" id="KW-1185">Reference proteome</keyword>
<evidence type="ECO:0000256" key="5">
    <source>
        <dbReference type="PIRNR" id="PIRNR005673"/>
    </source>
</evidence>
<keyword evidence="2 5" id="KW-0813">Transport</keyword>
<organism evidence="8 9">
    <name type="scientific">Steinernema hermaphroditum</name>
    <dbReference type="NCBI Taxonomy" id="289476"/>
    <lineage>
        <taxon>Eukaryota</taxon>
        <taxon>Metazoa</taxon>
        <taxon>Ecdysozoa</taxon>
        <taxon>Nematoda</taxon>
        <taxon>Chromadorea</taxon>
        <taxon>Rhabditida</taxon>
        <taxon>Tylenchina</taxon>
        <taxon>Panagrolaimomorpha</taxon>
        <taxon>Strongyloidoidea</taxon>
        <taxon>Steinernematidae</taxon>
        <taxon>Steinernema</taxon>
    </lineage>
</organism>
<dbReference type="SMART" id="SM00185">
    <property type="entry name" value="ARM"/>
    <property type="match status" value="5"/>
</dbReference>
<dbReference type="SUPFAM" id="SSF48371">
    <property type="entry name" value="ARM repeat"/>
    <property type="match status" value="1"/>
</dbReference>
<dbReference type="InterPro" id="IPR024931">
    <property type="entry name" value="Importin_alpha"/>
</dbReference>
<dbReference type="Pfam" id="PF00514">
    <property type="entry name" value="Arm"/>
    <property type="match status" value="3"/>
</dbReference>
<dbReference type="AlphaFoldDB" id="A0AA39HSX7"/>
<sequence>MEDSSAPSTSTRSSFEAFYKNQGLTSSELRKRRGNEAIRIRKEKRDETRNKRRHIVADSDEEMAEETDLKDGPYDFEVFDESLIDDLNSYVSPGSEERVLRALVFYRHLIENKDHAVSEILSLGLTTIFIDIINSVRSPRILYESVHILSEIACLADGNDVISSNPAIFDQLVTLLSSHEDRLQEVAASAVSNIASDCSLYCIERGLIESILTLYDRCEEDVELRANLVWIARNLCKKKLAPETFEKLMQLYPLLVDELCRESAPAKVTADAAMALALLGDQTDERIARVAVEHRRIMPKMLEMMELGQPTDVRQAAVRYVSNLASGDDAQTDLVCQCALPSLREILADSSDSGARRDACWAISNIAAVGRERVEALLQAGVFAPIVRILDTGSFDLRKEAAWAIFNATQYGSLKQIAFLCRLNMYAPLVDLLTTVDWSVVCISLRAIRRLLEMGESDKLQRNLFENRAKQKLEEEGFRDRLDFLQNCDNKDVSREAAQIWKLFFEDNDDDEMI</sequence>
<evidence type="ECO:0000256" key="2">
    <source>
        <dbReference type="ARBA" id="ARBA00022448"/>
    </source>
</evidence>
<dbReference type="InterPro" id="IPR011989">
    <property type="entry name" value="ARM-like"/>
</dbReference>
<keyword evidence="3" id="KW-0677">Repeat</keyword>
<dbReference type="Gene3D" id="1.20.5.690">
    <property type="entry name" value="Importin-alpha, importin-beta-binding domain"/>
    <property type="match status" value="1"/>
</dbReference>
<dbReference type="Gene3D" id="1.25.10.10">
    <property type="entry name" value="Leucine-rich Repeat Variant"/>
    <property type="match status" value="1"/>
</dbReference>
<dbReference type="GO" id="GO:0061608">
    <property type="term" value="F:nuclear import signal receptor activity"/>
    <property type="evidence" value="ECO:0007669"/>
    <property type="project" value="InterPro"/>
</dbReference>
<evidence type="ECO:0000256" key="6">
    <source>
        <dbReference type="SAM" id="MobiDB-lite"/>
    </source>
</evidence>
<evidence type="ECO:0000313" key="8">
    <source>
        <dbReference type="EMBL" id="KAK0411457.1"/>
    </source>
</evidence>
<dbReference type="GO" id="GO:0005737">
    <property type="term" value="C:cytoplasm"/>
    <property type="evidence" value="ECO:0007669"/>
    <property type="project" value="InterPro"/>
</dbReference>
<feature type="region of interest" description="Disordered" evidence="6">
    <location>
        <begin position="30"/>
        <end position="67"/>
    </location>
</feature>
<evidence type="ECO:0000259" key="7">
    <source>
        <dbReference type="PROSITE" id="PS51214"/>
    </source>
</evidence>
<dbReference type="EMBL" id="JAUCMV010000003">
    <property type="protein sequence ID" value="KAK0411457.1"/>
    <property type="molecule type" value="Genomic_DNA"/>
</dbReference>
<evidence type="ECO:0000313" key="9">
    <source>
        <dbReference type="Proteomes" id="UP001175271"/>
    </source>
</evidence>
<keyword evidence="4 5" id="KW-0653">Protein transport</keyword>
<gene>
    <name evidence="8" type="ORF">QR680_005664</name>
</gene>
<dbReference type="Pfam" id="PF01749">
    <property type="entry name" value="IBB"/>
    <property type="match status" value="1"/>
</dbReference>
<evidence type="ECO:0000256" key="1">
    <source>
        <dbReference type="ARBA" id="ARBA00010394"/>
    </source>
</evidence>